<evidence type="ECO:0000256" key="1">
    <source>
        <dbReference type="SAM" id="MobiDB-lite"/>
    </source>
</evidence>
<dbReference type="InterPro" id="IPR027417">
    <property type="entry name" value="P-loop_NTPase"/>
</dbReference>
<feature type="compositionally biased region" description="Low complexity" evidence="1">
    <location>
        <begin position="678"/>
        <end position="688"/>
    </location>
</feature>
<dbReference type="InterPro" id="IPR012337">
    <property type="entry name" value="RNaseH-like_sf"/>
</dbReference>
<dbReference type="InterPro" id="IPR036397">
    <property type="entry name" value="RNaseH_sf"/>
</dbReference>
<keyword evidence="4" id="KW-1185">Reference proteome</keyword>
<dbReference type="InterPro" id="IPR001584">
    <property type="entry name" value="Integrase_cat-core"/>
</dbReference>
<protein>
    <submittedName>
        <fullName evidence="3">AAA family ATPase</fullName>
    </submittedName>
</protein>
<name>A0ABT8D7M6_9RHOB</name>
<feature type="region of interest" description="Disordered" evidence="1">
    <location>
        <begin position="1023"/>
        <end position="1043"/>
    </location>
</feature>
<dbReference type="Gene3D" id="3.30.420.10">
    <property type="entry name" value="Ribonuclease H-like superfamily/Ribonuclease H"/>
    <property type="match status" value="1"/>
</dbReference>
<reference evidence="4" key="1">
    <citation type="journal article" date="2019" name="Int. J. Syst. Evol. Microbiol.">
        <title>The Global Catalogue of Microorganisms (GCM) 10K type strain sequencing project: providing services to taxonomists for standard genome sequencing and annotation.</title>
        <authorList>
            <consortium name="The Broad Institute Genomics Platform"/>
            <consortium name="The Broad Institute Genome Sequencing Center for Infectious Disease"/>
            <person name="Wu L."/>
            <person name="Ma J."/>
        </authorList>
    </citation>
    <scope>NUCLEOTIDE SEQUENCE [LARGE SCALE GENOMIC DNA]</scope>
    <source>
        <strain evidence="4">CECT 8482</strain>
    </source>
</reference>
<dbReference type="PROSITE" id="PS50994">
    <property type="entry name" value="INTEGRASE"/>
    <property type="match status" value="1"/>
</dbReference>
<dbReference type="EMBL" id="JAUFRC010000001">
    <property type="protein sequence ID" value="MDN3712514.1"/>
    <property type="molecule type" value="Genomic_DNA"/>
</dbReference>
<accession>A0ABT8D7M6</accession>
<dbReference type="Gene3D" id="3.40.50.300">
    <property type="entry name" value="P-loop containing nucleotide triphosphate hydrolases"/>
    <property type="match status" value="1"/>
</dbReference>
<sequence length="1143" mass="126250">MKHSDFNRLDLIILDGAEYRVSSHDTDGIVLVGISAPQITRSITHGELEELLRSPRFRYVAKGASRAVAERALIGFPEHFRDLPEAKRDTALWRQLYVEELLRYVHAGLSKRSEPSVNAILPAIIGAVEMAIRKRRRGLVKRAGRKEALNTPPCAKTLLTWTRDYVNSDFNIMALVPKTHRCGNKRHMLPGERGAFDALIAEYASPLRPSIDGIHERATNLYADFNRGRAEHHLPKLQPPSRSSVYRAIRRMDPYEIYLQRHGVDAANKKFAIIEYGVQVLRPMERVEIDEWEVDLMTLISDAGLLDQLTAQQATALEVTRLIVCVAIDCATRCVVGLTLSRSTSSQAAIRTLEMATSDKTAIALSLGCRAGWHQGGRPESIAADMGPAFVSDDFKVTTAGLHARLINPPGGVAKLRPRIERLFSTFSSHFVSRFRGRTFSNPVQRSDYNAEAEVSLTDQDLLAALVTYVVDVYHQRPHAGLQGETPAACWDRLVDKYGLSIPVDAMDRRAIFGVELERTISGRGVRVFGADFTCDELRDAYKHRHQRKVRLRFDQMDLGWIAVEIDGTWYPAHDLSGALAGISFYQWSAFAQTVMEHNRERAAVSAEILHDGLRRLDQLSTDAANAAQLGRMKYSAEEIDRAEEKLGLGLHLLPAVSTDQQPSGSGWLQGGFEVGSADADSADAPPALKDPPADGPHRRVRAGGSKMTSDLRTAPEHIARVAVSLRKNFVAHPGYETVRRIFGEVMDKRQAELDLGLTAEGRGIAVIGESGSGKTTAIQRILSRIDTSGTEPGEFRWISIRVPTPATQKDLARAILHALDFQLLRDTTASRMWELVNFHLQLRKCWLIHLDEGQELGGRGSDAEKAGVINALKSLMQIPSWPTNLVVSGTPELHELLTQDPQLSRRFFITRFLPVTEFDARDDVAELVAGYAGLADLPMASDLADVEFVPRLLHAGREQFGIVVELIIGAITCALADGHPAVGIQDFARFYAERSGEGALRNPFLVSDFRSVNTGRAPLEPAVSAGLQGRPRKPRGSGEMIFPAPHTRETVASYGYRIARLSGLSSLPEMAYLFDLDLRALLMGDRHSVERLARYTGCDPAALGNGALDASNPRRLQLGADPRTRSCAPRIASDFARLVWVT</sequence>
<dbReference type="Pfam" id="PF13401">
    <property type="entry name" value="AAA_22"/>
    <property type="match status" value="1"/>
</dbReference>
<proteinExistence type="predicted"/>
<gene>
    <name evidence="3" type="ORF">QWZ10_13510</name>
</gene>
<feature type="region of interest" description="Disordered" evidence="1">
    <location>
        <begin position="659"/>
        <end position="711"/>
    </location>
</feature>
<dbReference type="SUPFAM" id="SSF53098">
    <property type="entry name" value="Ribonuclease H-like"/>
    <property type="match status" value="1"/>
</dbReference>
<evidence type="ECO:0000313" key="4">
    <source>
        <dbReference type="Proteomes" id="UP001243846"/>
    </source>
</evidence>
<evidence type="ECO:0000313" key="3">
    <source>
        <dbReference type="EMBL" id="MDN3712514.1"/>
    </source>
</evidence>
<feature type="domain" description="Integrase catalytic" evidence="2">
    <location>
        <begin position="279"/>
        <end position="495"/>
    </location>
</feature>
<dbReference type="InterPro" id="IPR049945">
    <property type="entry name" value="AAA_22"/>
</dbReference>
<evidence type="ECO:0000259" key="2">
    <source>
        <dbReference type="PROSITE" id="PS50994"/>
    </source>
</evidence>
<dbReference type="Proteomes" id="UP001243846">
    <property type="component" value="Unassembled WGS sequence"/>
</dbReference>
<comment type="caution">
    <text evidence="3">The sequence shown here is derived from an EMBL/GenBank/DDBJ whole genome shotgun (WGS) entry which is preliminary data.</text>
</comment>
<dbReference type="SUPFAM" id="SSF52540">
    <property type="entry name" value="P-loop containing nucleoside triphosphate hydrolases"/>
    <property type="match status" value="1"/>
</dbReference>
<organism evidence="3 4">
    <name type="scientific">Paracoccus cavernae</name>
    <dbReference type="NCBI Taxonomy" id="1571207"/>
    <lineage>
        <taxon>Bacteria</taxon>
        <taxon>Pseudomonadati</taxon>
        <taxon>Pseudomonadota</taxon>
        <taxon>Alphaproteobacteria</taxon>
        <taxon>Rhodobacterales</taxon>
        <taxon>Paracoccaceae</taxon>
        <taxon>Paracoccus</taxon>
    </lineage>
</organism>